<gene>
    <name evidence="2" type="ORF">OXD698_LOCUS5794</name>
</gene>
<sequence>MILHHIQFQHLQQTITSKANESKLKEWFLSISPENNISDLTLHVMSTIISPKISYFENYKKQFDFINEELNDEHIFESHHLFDRIYYLINYNKQLEIAHNDINNKYQALLELQIKRETIKRYEQELQSMKYLFEITLKEKQIQNDQLQHERQCKIIFTSFDFFFQVFQTENNVLIQLVIRERHKKSTNQLNSNILQDSSKK</sequence>
<protein>
    <submittedName>
        <fullName evidence="2">Uncharacterized protein</fullName>
    </submittedName>
</protein>
<dbReference type="AlphaFoldDB" id="A0A818M511"/>
<feature type="coiled-coil region" evidence="1">
    <location>
        <begin position="92"/>
        <end position="132"/>
    </location>
</feature>
<evidence type="ECO:0000313" key="3">
    <source>
        <dbReference type="Proteomes" id="UP000663844"/>
    </source>
</evidence>
<keyword evidence="1" id="KW-0175">Coiled coil</keyword>
<dbReference type="EMBL" id="CAJOAZ010000242">
    <property type="protein sequence ID" value="CAF3588701.1"/>
    <property type="molecule type" value="Genomic_DNA"/>
</dbReference>
<comment type="caution">
    <text evidence="2">The sequence shown here is derived from an EMBL/GenBank/DDBJ whole genome shotgun (WGS) entry which is preliminary data.</text>
</comment>
<reference evidence="2" key="1">
    <citation type="submission" date="2021-02" db="EMBL/GenBank/DDBJ databases">
        <authorList>
            <person name="Nowell W R."/>
        </authorList>
    </citation>
    <scope>NUCLEOTIDE SEQUENCE</scope>
</reference>
<dbReference type="Proteomes" id="UP000663844">
    <property type="component" value="Unassembled WGS sequence"/>
</dbReference>
<organism evidence="2 3">
    <name type="scientific">Adineta steineri</name>
    <dbReference type="NCBI Taxonomy" id="433720"/>
    <lineage>
        <taxon>Eukaryota</taxon>
        <taxon>Metazoa</taxon>
        <taxon>Spiralia</taxon>
        <taxon>Gnathifera</taxon>
        <taxon>Rotifera</taxon>
        <taxon>Eurotatoria</taxon>
        <taxon>Bdelloidea</taxon>
        <taxon>Adinetida</taxon>
        <taxon>Adinetidae</taxon>
        <taxon>Adineta</taxon>
    </lineage>
</organism>
<accession>A0A818M511</accession>
<proteinExistence type="predicted"/>
<evidence type="ECO:0000313" key="2">
    <source>
        <dbReference type="EMBL" id="CAF3588701.1"/>
    </source>
</evidence>
<evidence type="ECO:0000256" key="1">
    <source>
        <dbReference type="SAM" id="Coils"/>
    </source>
</evidence>
<name>A0A818M511_9BILA</name>